<gene>
    <name evidence="2" type="ORF">DCS_05690</name>
</gene>
<dbReference type="EMBL" id="LAYC01000002">
    <property type="protein sequence ID" value="KYK58673.1"/>
    <property type="molecule type" value="Genomic_DNA"/>
</dbReference>
<accession>A0A151GNI8</accession>
<organism evidence="2 3">
    <name type="scientific">Drechmeria coniospora</name>
    <name type="common">Nematophagous fungus</name>
    <name type="synonym">Meria coniospora</name>
    <dbReference type="NCBI Taxonomy" id="98403"/>
    <lineage>
        <taxon>Eukaryota</taxon>
        <taxon>Fungi</taxon>
        <taxon>Dikarya</taxon>
        <taxon>Ascomycota</taxon>
        <taxon>Pezizomycotina</taxon>
        <taxon>Sordariomycetes</taxon>
        <taxon>Hypocreomycetidae</taxon>
        <taxon>Hypocreales</taxon>
        <taxon>Ophiocordycipitaceae</taxon>
        <taxon>Drechmeria</taxon>
    </lineage>
</organism>
<feature type="compositionally biased region" description="Polar residues" evidence="1">
    <location>
        <begin position="248"/>
        <end position="258"/>
    </location>
</feature>
<dbReference type="Proteomes" id="UP000076580">
    <property type="component" value="Chromosome 02"/>
</dbReference>
<feature type="compositionally biased region" description="Basic and acidic residues" evidence="1">
    <location>
        <begin position="316"/>
        <end position="330"/>
    </location>
</feature>
<feature type="compositionally biased region" description="Basic and acidic residues" evidence="1">
    <location>
        <begin position="103"/>
        <end position="112"/>
    </location>
</feature>
<dbReference type="STRING" id="98403.A0A151GNI8"/>
<feature type="region of interest" description="Disordered" evidence="1">
    <location>
        <begin position="103"/>
        <end position="544"/>
    </location>
</feature>
<feature type="compositionally biased region" description="Basic and acidic residues" evidence="1">
    <location>
        <begin position="173"/>
        <end position="197"/>
    </location>
</feature>
<feature type="compositionally biased region" description="Polar residues" evidence="1">
    <location>
        <begin position="117"/>
        <end position="130"/>
    </location>
</feature>
<name>A0A151GNI8_DRECN</name>
<evidence type="ECO:0000256" key="1">
    <source>
        <dbReference type="SAM" id="MobiDB-lite"/>
    </source>
</evidence>
<dbReference type="RefSeq" id="XP_040658025.1">
    <property type="nucleotide sequence ID" value="XM_040802992.1"/>
</dbReference>
<feature type="compositionally biased region" description="Basic and acidic residues" evidence="1">
    <location>
        <begin position="139"/>
        <end position="165"/>
    </location>
</feature>
<sequence length="888" mass="98669">MGDPFDIQNLLQTGYFTTSRAKTSPKPTGPPSLAPAAPKLDSDATPIFRRSLGVGRSYPPSPSVEDEPESLAREFGTFAAASPSDETIPSRGDIEQQPLIMEAHEHNSERRFVLLNEPQTTRSVSESKTMGPNDAEASAPEKEKVASLKPDAYLKHESSSSKGEARAGSAKPDVGRRRSRPDLPHLETELRPTEQRGHYRSRSSASASQPDFRFQRESRSFGDQLLSPDIVQTGLGGREKSYRGHGPSSASDARSSTGPGRMEIHGGRRDDGYRSRRRTYSSSRRSESSFEPVQYSRRPSNEFEGSRRRQGSSTSRTDRRDMSQSHDRGGGDGPKASSRPPRESSQLEDEYSNDSRPSYQPKKPVVVVQAGRSAAISSTDKGMNSSGKSRSRSRIRIMTSPETSEREPASASTFAPEIFAPFTPRTSATFPGPSGAGNGPSGRKAPLPYPDDDDDDDLAFAGLGISGGDGAADQPTSCSFPTMSMPELPPVTLGSRMDTKKASSPAAATPTEGSRSWQPASFDPERDGIRSDRKTDMGTYRRFSESTDKDSVLGLPNCPRTTPVAGTADWLTLPRTKFNICPTCYKAVFAATECRTQFQPTLHPNSEAVVCDFGSSPWYRIAWLLTLKHERPHLRLLYQIATLMNSPRMDVCAGSQKLTRPWLTVKDPYTRQPVPKFAVCYQCAAIVEALLPNLESVFVPLMPRSEPTRDTCALHFTPKRRMFVLLFDALETTSDRAFLDGKAPNLGQLAQELQRLTIGGKCREDSPVHEGYWHMMQFLPEFTVCGACFDNVVQPKLGDKSTLAHNFYMRPQQLKSATCQLYSPRMREIFSKACKWKDADFLREKVLERRSIEAEIYEKLVKLDRAQRNDAWTEEQVEKLVSEWRRWE</sequence>
<dbReference type="AlphaFoldDB" id="A0A151GNI8"/>
<dbReference type="GeneID" id="63718333"/>
<protein>
    <submittedName>
        <fullName evidence="2">Uncharacterized protein</fullName>
    </submittedName>
</protein>
<proteinExistence type="predicted"/>
<evidence type="ECO:0000313" key="2">
    <source>
        <dbReference type="EMBL" id="KYK58673.1"/>
    </source>
</evidence>
<feature type="compositionally biased region" description="Polar residues" evidence="1">
    <location>
        <begin position="9"/>
        <end position="26"/>
    </location>
</feature>
<feature type="compositionally biased region" description="Basic and acidic residues" evidence="1">
    <location>
        <begin position="262"/>
        <end position="274"/>
    </location>
</feature>
<evidence type="ECO:0000313" key="3">
    <source>
        <dbReference type="Proteomes" id="UP000076580"/>
    </source>
</evidence>
<comment type="caution">
    <text evidence="2">The sequence shown here is derived from an EMBL/GenBank/DDBJ whole genome shotgun (WGS) entry which is preliminary data.</text>
</comment>
<dbReference type="InParanoid" id="A0A151GNI8"/>
<feature type="region of interest" description="Disordered" evidence="1">
    <location>
        <begin position="1"/>
        <end position="71"/>
    </location>
</feature>
<reference evidence="2 3" key="1">
    <citation type="journal article" date="2016" name="Sci. Rep.">
        <title>Insights into Adaptations to a Near-Obligate Nematode Endoparasitic Lifestyle from the Finished Genome of Drechmeria coniospora.</title>
        <authorList>
            <person name="Zhang L."/>
            <person name="Zhou Z."/>
            <person name="Guo Q."/>
            <person name="Fokkens L."/>
            <person name="Miskei M."/>
            <person name="Pocsi I."/>
            <person name="Zhang W."/>
            <person name="Chen M."/>
            <person name="Wang L."/>
            <person name="Sun Y."/>
            <person name="Donzelli B.G."/>
            <person name="Gibson D.M."/>
            <person name="Nelson D.R."/>
            <person name="Luo J.G."/>
            <person name="Rep M."/>
            <person name="Liu H."/>
            <person name="Yang S."/>
            <person name="Wang J."/>
            <person name="Krasnoff S.B."/>
            <person name="Xu Y."/>
            <person name="Molnar I."/>
            <person name="Lin M."/>
        </authorList>
    </citation>
    <scope>NUCLEOTIDE SEQUENCE [LARGE SCALE GENOMIC DNA]</scope>
    <source>
        <strain evidence="2 3">ARSEF 6962</strain>
    </source>
</reference>
<keyword evidence="3" id="KW-1185">Reference proteome</keyword>
<feature type="compositionally biased region" description="Basic and acidic residues" evidence="1">
    <location>
        <begin position="523"/>
        <end position="536"/>
    </location>
</feature>